<keyword evidence="4" id="KW-1185">Reference proteome</keyword>
<evidence type="ECO:0008006" key="5">
    <source>
        <dbReference type="Google" id="ProtNLM"/>
    </source>
</evidence>
<accession>A0AAP0JTT2</accession>
<feature type="region of interest" description="Disordered" evidence="1">
    <location>
        <begin position="1"/>
        <end position="31"/>
    </location>
</feature>
<dbReference type="EMBL" id="JBBNAG010000004">
    <property type="protein sequence ID" value="KAK9139580.1"/>
    <property type="molecule type" value="Genomic_DNA"/>
</dbReference>
<gene>
    <name evidence="2" type="ORF">Scep_009260</name>
    <name evidence="3" type="ORF">Scep_009261</name>
</gene>
<dbReference type="EMBL" id="JBBNAG010000004">
    <property type="protein sequence ID" value="KAK9139579.1"/>
    <property type="molecule type" value="Genomic_DNA"/>
</dbReference>
<evidence type="ECO:0000313" key="4">
    <source>
        <dbReference type="Proteomes" id="UP001419268"/>
    </source>
</evidence>
<dbReference type="PANTHER" id="PTHR47481">
    <property type="match status" value="1"/>
</dbReference>
<feature type="compositionally biased region" description="Basic and acidic residues" evidence="1">
    <location>
        <begin position="1"/>
        <end position="12"/>
    </location>
</feature>
<proteinExistence type="predicted"/>
<organism evidence="3 4">
    <name type="scientific">Stephania cephalantha</name>
    <dbReference type="NCBI Taxonomy" id="152367"/>
    <lineage>
        <taxon>Eukaryota</taxon>
        <taxon>Viridiplantae</taxon>
        <taxon>Streptophyta</taxon>
        <taxon>Embryophyta</taxon>
        <taxon>Tracheophyta</taxon>
        <taxon>Spermatophyta</taxon>
        <taxon>Magnoliopsida</taxon>
        <taxon>Ranunculales</taxon>
        <taxon>Menispermaceae</taxon>
        <taxon>Menispermoideae</taxon>
        <taxon>Cissampelideae</taxon>
        <taxon>Stephania</taxon>
    </lineage>
</organism>
<dbReference type="Proteomes" id="UP001419268">
    <property type="component" value="Unassembled WGS sequence"/>
</dbReference>
<evidence type="ECO:0000313" key="3">
    <source>
        <dbReference type="EMBL" id="KAK9139580.1"/>
    </source>
</evidence>
<name>A0AAP0JTT2_9MAGN</name>
<reference evidence="3 4" key="1">
    <citation type="submission" date="2024-01" db="EMBL/GenBank/DDBJ databases">
        <title>Genome assemblies of Stephania.</title>
        <authorList>
            <person name="Yang L."/>
        </authorList>
    </citation>
    <scope>NUCLEOTIDE SEQUENCE [LARGE SCALE GENOMIC DNA]</scope>
    <source>
        <strain evidence="3">JXDWG</strain>
        <tissue evidence="3">Leaf</tissue>
    </source>
</reference>
<dbReference type="PANTHER" id="PTHR47481:SF31">
    <property type="entry name" value="OS01G0873500 PROTEIN"/>
    <property type="match status" value="1"/>
</dbReference>
<comment type="caution">
    <text evidence="3">The sequence shown here is derived from an EMBL/GenBank/DDBJ whole genome shotgun (WGS) entry which is preliminary data.</text>
</comment>
<evidence type="ECO:0000313" key="2">
    <source>
        <dbReference type="EMBL" id="KAK9139579.1"/>
    </source>
</evidence>
<evidence type="ECO:0000256" key="1">
    <source>
        <dbReference type="SAM" id="MobiDB-lite"/>
    </source>
</evidence>
<protein>
    <recommendedName>
        <fullName evidence="5">Retrotransposon Copia-like N-terminal domain-containing protein</fullName>
    </recommendedName>
</protein>
<dbReference type="AlphaFoldDB" id="A0AAP0JTT2"/>
<sequence>MDDDPATTREAMEPVQARNPEKETPTRSSMEQTTIAMVFQSGGFYMSGPSSVIDPFGHALSRSISIKLDENNYPLWKTLMMPSIRGHNLDGIMLGEVPCPPKIDQETGDFNPRYQDWIFKDQMLLRIILNSMTQSIMSQILKVASSSTYEVWQAIANLYGAQI</sequence>